<reference evidence="3 4" key="1">
    <citation type="journal article" date="2013" name="Genome Biol. Evol.">
        <title>Genomes of Stigonematalean cyanobacteria (subsection V) and the evolution of oxygenic photosynthesis from prokaryotes to plastids.</title>
        <authorList>
            <person name="Dagan T."/>
            <person name="Roettger M."/>
            <person name="Stucken K."/>
            <person name="Landan G."/>
            <person name="Koch R."/>
            <person name="Major P."/>
            <person name="Gould S.B."/>
            <person name="Goremykin V.V."/>
            <person name="Rippka R."/>
            <person name="Tandeau de Marsac N."/>
            <person name="Gugger M."/>
            <person name="Lockhart P.J."/>
            <person name="Allen J.F."/>
            <person name="Brune I."/>
            <person name="Maus I."/>
            <person name="Puhler A."/>
            <person name="Martin W.F."/>
        </authorList>
    </citation>
    <scope>NUCLEOTIDE SEQUENCE [LARGE SCALE GENOMIC DNA]</scope>
    <source>
        <strain evidence="3 4">PCC 7110</strain>
    </source>
</reference>
<sequence length="175" mass="18916">MIGNIFKFILGISLALTILLGGGFATALYFMNRTSAPPPKPIFANDLPKVKGKNPKAVVSKSTTKKPNSQPESKAEATQSPTESPKAEEAPKELPPGAYRARVTWSQGLILRAEPQTEAERIGGIGFNARAIVLQENGGWQKIRVVGSDREGWVKAGNTQKVSEQEDSEQAEQTQ</sequence>
<dbReference type="EMBL" id="ANNX02000047">
    <property type="protein sequence ID" value="KYC36287.1"/>
    <property type="molecule type" value="Genomic_DNA"/>
</dbReference>
<dbReference type="InterPro" id="IPR003646">
    <property type="entry name" value="SH3-like_bac-type"/>
</dbReference>
<name>A0A139WV36_9CYAN</name>
<keyword evidence="4" id="KW-1185">Reference proteome</keyword>
<protein>
    <submittedName>
        <fullName evidence="3">Peptide-binding protein</fullName>
    </submittedName>
</protein>
<accession>A0A139WV36</accession>
<evidence type="ECO:0000313" key="3">
    <source>
        <dbReference type="EMBL" id="KYC36287.1"/>
    </source>
</evidence>
<dbReference type="Pfam" id="PF08239">
    <property type="entry name" value="SH3_3"/>
    <property type="match status" value="1"/>
</dbReference>
<dbReference type="OrthoDB" id="573524at2"/>
<dbReference type="STRING" id="128403.WA1_41935"/>
<comment type="caution">
    <text evidence="3">The sequence shown here is derived from an EMBL/GenBank/DDBJ whole genome shotgun (WGS) entry which is preliminary data.</text>
</comment>
<organism evidence="3 4">
    <name type="scientific">Scytonema hofmannii PCC 7110</name>
    <dbReference type="NCBI Taxonomy" id="128403"/>
    <lineage>
        <taxon>Bacteria</taxon>
        <taxon>Bacillati</taxon>
        <taxon>Cyanobacteriota</taxon>
        <taxon>Cyanophyceae</taxon>
        <taxon>Nostocales</taxon>
        <taxon>Scytonemataceae</taxon>
        <taxon>Scytonema</taxon>
    </lineage>
</organism>
<proteinExistence type="predicted"/>
<feature type="domain" description="SH3b" evidence="2">
    <location>
        <begin position="108"/>
        <end position="158"/>
    </location>
</feature>
<evidence type="ECO:0000313" key="4">
    <source>
        <dbReference type="Proteomes" id="UP000076925"/>
    </source>
</evidence>
<dbReference type="Gene3D" id="2.30.30.40">
    <property type="entry name" value="SH3 Domains"/>
    <property type="match status" value="1"/>
</dbReference>
<gene>
    <name evidence="3" type="ORF">WA1_41935</name>
</gene>
<dbReference type="AlphaFoldDB" id="A0A139WV36"/>
<feature type="compositionally biased region" description="Polar residues" evidence="1">
    <location>
        <begin position="60"/>
        <end position="79"/>
    </location>
</feature>
<evidence type="ECO:0000259" key="2">
    <source>
        <dbReference type="Pfam" id="PF08239"/>
    </source>
</evidence>
<feature type="region of interest" description="Disordered" evidence="1">
    <location>
        <begin position="40"/>
        <end position="98"/>
    </location>
</feature>
<dbReference type="Proteomes" id="UP000076925">
    <property type="component" value="Unassembled WGS sequence"/>
</dbReference>
<evidence type="ECO:0000256" key="1">
    <source>
        <dbReference type="SAM" id="MobiDB-lite"/>
    </source>
</evidence>